<gene>
    <name evidence="2" type="ORF">MCYG_08398</name>
</gene>
<feature type="region of interest" description="Disordered" evidence="1">
    <location>
        <begin position="667"/>
        <end position="698"/>
    </location>
</feature>
<feature type="compositionally biased region" description="Polar residues" evidence="1">
    <location>
        <begin position="32"/>
        <end position="48"/>
    </location>
</feature>
<evidence type="ECO:0000256" key="1">
    <source>
        <dbReference type="SAM" id="MobiDB-lite"/>
    </source>
</evidence>
<feature type="compositionally biased region" description="Polar residues" evidence="1">
    <location>
        <begin position="388"/>
        <end position="431"/>
    </location>
</feature>
<protein>
    <submittedName>
        <fullName evidence="2">Uncharacterized protein</fullName>
    </submittedName>
</protein>
<dbReference type="AlphaFoldDB" id="C5G0C6"/>
<feature type="region of interest" description="Disordered" evidence="1">
    <location>
        <begin position="1"/>
        <end position="51"/>
    </location>
</feature>
<feature type="compositionally biased region" description="Polar residues" evidence="1">
    <location>
        <begin position="226"/>
        <end position="236"/>
    </location>
</feature>
<dbReference type="EMBL" id="DS995708">
    <property type="protein sequence ID" value="EEQ35579.1"/>
    <property type="molecule type" value="Genomic_DNA"/>
</dbReference>
<feature type="compositionally biased region" description="Low complexity" evidence="1">
    <location>
        <begin position="462"/>
        <end position="480"/>
    </location>
</feature>
<dbReference type="VEuPathDB" id="FungiDB:MCYG_08398"/>
<feature type="region of interest" description="Disordered" evidence="1">
    <location>
        <begin position="351"/>
        <end position="595"/>
    </location>
</feature>
<accession>C5G0C6</accession>
<feature type="compositionally biased region" description="Polar residues" evidence="1">
    <location>
        <begin position="532"/>
        <end position="542"/>
    </location>
</feature>
<feature type="compositionally biased region" description="Polar residues" evidence="1">
    <location>
        <begin position="441"/>
        <end position="459"/>
    </location>
</feature>
<organism evidence="2 3">
    <name type="scientific">Arthroderma otae (strain ATCC MYA-4605 / CBS 113480)</name>
    <name type="common">Microsporum canis</name>
    <dbReference type="NCBI Taxonomy" id="554155"/>
    <lineage>
        <taxon>Eukaryota</taxon>
        <taxon>Fungi</taxon>
        <taxon>Dikarya</taxon>
        <taxon>Ascomycota</taxon>
        <taxon>Pezizomycotina</taxon>
        <taxon>Eurotiomycetes</taxon>
        <taxon>Eurotiomycetidae</taxon>
        <taxon>Onygenales</taxon>
        <taxon>Arthrodermataceae</taxon>
        <taxon>Microsporum</taxon>
    </lineage>
</organism>
<dbReference type="RefSeq" id="XP_002843315.1">
    <property type="nucleotide sequence ID" value="XM_002843269.1"/>
</dbReference>
<feature type="compositionally biased region" description="Polar residues" evidence="1">
    <location>
        <begin position="497"/>
        <end position="511"/>
    </location>
</feature>
<keyword evidence="3" id="KW-1185">Reference proteome</keyword>
<dbReference type="Proteomes" id="UP000002035">
    <property type="component" value="Unassembled WGS sequence"/>
</dbReference>
<sequence>MSNSNNDEKKPRDSKRYSGRGLALITEEHANPSVSESPGQGDISNGQMTPVADELTQSPAIPEIHLPTSTVDIETVSVGKGSIAVSALADEKDIERGRHSFTVSEVDMKPTREPSIISSADTLDNSKQIEVGNVINNGGRDQVRLADASQTQMILSRRFSFELEPETSQLTGSPLPAGHQDPSIYQATNGHATQYSFPPPRMSNSSPTINEPSQQPSHPTHPAHSRTWTQTDQRSVSPLPVVHKHTDTNGSGLSFRVSSAAHEQPAGQQANGNATNYYYSQAGAGCPDPGVYQPPLEEQKKRRASLGLTGIMSKVNMVRNKGEQAERPSSPVLKKGGKMFKTLKFDLLHGKNKSHRHASSDSADPGETAPAASYNTRQAFSPDGAISPSRTQSPSPSANGSRWNSNPSSPEDFSGQTTGSRSGRFYTSINSFLPRLPEPSDTPQISRQPSPSKEPSSSLRDGIPGASSGPSSATIPSGASFVSNNNFNSTPPPLPHSINSPTSSEQTSKSPAHSPHIKDLHFRSRSPLSRPPDNTDSSSLFSDTHDPAQRLGTFHSSVPHTPRVGDQETPWTITLPQDEQEPPAPGTAHHPACTSPGLRRVSCGVAGVSLTTSPPKGSLNGSYSYFETRPTLASHSIVGPSGEPSNGAHHPTQTRLVHVASMEPVELPANDDSSEEIVMSSTSYPGQEWQPAYLGQWD</sequence>
<evidence type="ECO:0000313" key="3">
    <source>
        <dbReference type="Proteomes" id="UP000002035"/>
    </source>
</evidence>
<dbReference type="HOGENOM" id="CLU_394801_0_0_1"/>
<dbReference type="OrthoDB" id="4173387at2759"/>
<evidence type="ECO:0000313" key="2">
    <source>
        <dbReference type="EMBL" id="EEQ35579.1"/>
    </source>
</evidence>
<feature type="compositionally biased region" description="Polar residues" evidence="1">
    <location>
        <begin position="183"/>
        <end position="218"/>
    </location>
</feature>
<dbReference type="STRING" id="554155.C5G0C6"/>
<name>C5G0C6_ARTOC</name>
<dbReference type="OMA" id="TEEHANP"/>
<dbReference type="eggNOG" id="ENOG502SHV0">
    <property type="taxonomic scope" value="Eukaryota"/>
</dbReference>
<dbReference type="GeneID" id="9227692"/>
<proteinExistence type="predicted"/>
<feature type="compositionally biased region" description="Basic and acidic residues" evidence="1">
    <location>
        <begin position="1"/>
        <end position="16"/>
    </location>
</feature>
<feature type="region of interest" description="Disordered" evidence="1">
    <location>
        <begin position="318"/>
        <end position="338"/>
    </location>
</feature>
<reference evidence="3" key="1">
    <citation type="journal article" date="2012" name="MBio">
        <title>Comparative genome analysis of Trichophyton rubrum and related dermatophytes reveals candidate genes involved in infection.</title>
        <authorList>
            <person name="Martinez D.A."/>
            <person name="Oliver B.G."/>
            <person name="Graeser Y."/>
            <person name="Goldberg J.M."/>
            <person name="Li W."/>
            <person name="Martinez-Rossi N.M."/>
            <person name="Monod M."/>
            <person name="Shelest E."/>
            <person name="Barton R.C."/>
            <person name="Birch E."/>
            <person name="Brakhage A.A."/>
            <person name="Chen Z."/>
            <person name="Gurr S.J."/>
            <person name="Heiman D."/>
            <person name="Heitman J."/>
            <person name="Kosti I."/>
            <person name="Rossi A."/>
            <person name="Saif S."/>
            <person name="Samalova M."/>
            <person name="Saunders C.W."/>
            <person name="Shea T."/>
            <person name="Summerbell R.C."/>
            <person name="Xu J."/>
            <person name="Young S."/>
            <person name="Zeng Q."/>
            <person name="Birren B.W."/>
            <person name="Cuomo C.A."/>
            <person name="White T.C."/>
        </authorList>
    </citation>
    <scope>NUCLEOTIDE SEQUENCE [LARGE SCALE GENOMIC DNA]</scope>
    <source>
        <strain evidence="3">ATCC MYA-4605 / CBS 113480</strain>
    </source>
</reference>
<feature type="region of interest" description="Disordered" evidence="1">
    <location>
        <begin position="165"/>
        <end position="273"/>
    </location>
</feature>